<dbReference type="Gene3D" id="1.10.630.10">
    <property type="entry name" value="Cytochrome P450"/>
    <property type="match status" value="1"/>
</dbReference>
<evidence type="ECO:0000256" key="4">
    <source>
        <dbReference type="ARBA" id="ARBA00023002"/>
    </source>
</evidence>
<keyword evidence="3" id="KW-0479">Metal-binding</keyword>
<evidence type="ECO:0000313" key="8">
    <source>
        <dbReference type="Proteomes" id="UP001595699"/>
    </source>
</evidence>
<reference evidence="8" key="1">
    <citation type="journal article" date="2019" name="Int. J. Syst. Evol. Microbiol.">
        <title>The Global Catalogue of Microorganisms (GCM) 10K type strain sequencing project: providing services to taxonomists for standard genome sequencing and annotation.</title>
        <authorList>
            <consortium name="The Broad Institute Genomics Platform"/>
            <consortium name="The Broad Institute Genome Sequencing Center for Infectious Disease"/>
            <person name="Wu L."/>
            <person name="Ma J."/>
        </authorList>
    </citation>
    <scope>NUCLEOTIDE SEQUENCE [LARGE SCALE GENOMIC DNA]</scope>
    <source>
        <strain evidence="8">CGMCC 4.7241</strain>
    </source>
</reference>
<dbReference type="EMBL" id="JBHRZH010000005">
    <property type="protein sequence ID" value="MFC3760419.1"/>
    <property type="molecule type" value="Genomic_DNA"/>
</dbReference>
<dbReference type="SUPFAM" id="SSF48264">
    <property type="entry name" value="Cytochrome P450"/>
    <property type="match status" value="1"/>
</dbReference>
<name>A0ABV7Y8P0_9ACTN</name>
<dbReference type="RefSeq" id="WP_205122533.1">
    <property type="nucleotide sequence ID" value="NZ_JAFBCM010000001.1"/>
</dbReference>
<evidence type="ECO:0000256" key="5">
    <source>
        <dbReference type="ARBA" id="ARBA00023004"/>
    </source>
</evidence>
<dbReference type="InterPro" id="IPR050196">
    <property type="entry name" value="Cytochrome_P450_Monoox"/>
</dbReference>
<organism evidence="7 8">
    <name type="scientific">Tenggerimyces flavus</name>
    <dbReference type="NCBI Taxonomy" id="1708749"/>
    <lineage>
        <taxon>Bacteria</taxon>
        <taxon>Bacillati</taxon>
        <taxon>Actinomycetota</taxon>
        <taxon>Actinomycetes</taxon>
        <taxon>Propionibacteriales</taxon>
        <taxon>Nocardioidaceae</taxon>
        <taxon>Tenggerimyces</taxon>
    </lineage>
</organism>
<keyword evidence="6" id="KW-0503">Monooxygenase</keyword>
<dbReference type="InterPro" id="IPR001128">
    <property type="entry name" value="Cyt_P450"/>
</dbReference>
<evidence type="ECO:0000256" key="1">
    <source>
        <dbReference type="ARBA" id="ARBA00010617"/>
    </source>
</evidence>
<evidence type="ECO:0000256" key="6">
    <source>
        <dbReference type="ARBA" id="ARBA00023033"/>
    </source>
</evidence>
<dbReference type="PRINTS" id="PR00463">
    <property type="entry name" value="EP450I"/>
</dbReference>
<comment type="similarity">
    <text evidence="1">Belongs to the cytochrome P450 family.</text>
</comment>
<evidence type="ECO:0000313" key="7">
    <source>
        <dbReference type="EMBL" id="MFC3760419.1"/>
    </source>
</evidence>
<dbReference type="Pfam" id="PF00067">
    <property type="entry name" value="p450"/>
    <property type="match status" value="1"/>
</dbReference>
<keyword evidence="2" id="KW-0349">Heme</keyword>
<dbReference type="PANTHER" id="PTHR24291">
    <property type="entry name" value="CYTOCHROME P450 FAMILY 4"/>
    <property type="match status" value="1"/>
</dbReference>
<dbReference type="Proteomes" id="UP001595699">
    <property type="component" value="Unassembled WGS sequence"/>
</dbReference>
<accession>A0ABV7Y8P0</accession>
<proteinExistence type="inferred from homology"/>
<dbReference type="InterPro" id="IPR002401">
    <property type="entry name" value="Cyt_P450_E_grp-I"/>
</dbReference>
<gene>
    <name evidence="7" type="ORF">ACFOUW_06195</name>
</gene>
<keyword evidence="4" id="KW-0560">Oxidoreductase</keyword>
<dbReference type="PRINTS" id="PR00385">
    <property type="entry name" value="P450"/>
</dbReference>
<keyword evidence="8" id="KW-1185">Reference proteome</keyword>
<evidence type="ECO:0000256" key="2">
    <source>
        <dbReference type="ARBA" id="ARBA00022617"/>
    </source>
</evidence>
<dbReference type="PANTHER" id="PTHR24291:SF50">
    <property type="entry name" value="BIFUNCTIONAL ALBAFLAVENONE MONOOXYGENASE_TERPENE SYNTHASE"/>
    <property type="match status" value="1"/>
</dbReference>
<comment type="caution">
    <text evidence="7">The sequence shown here is derived from an EMBL/GenBank/DDBJ whole genome shotgun (WGS) entry which is preliminary data.</text>
</comment>
<protein>
    <submittedName>
        <fullName evidence="7">Cytochrome P450</fullName>
    </submittedName>
</protein>
<evidence type="ECO:0000256" key="3">
    <source>
        <dbReference type="ARBA" id="ARBA00022723"/>
    </source>
</evidence>
<sequence length="441" mass="49976">MVRRPPGPGPLAALTFRRDPIASFERIARENPRIAHAHFGREHIYVLSDPAVVREIYVSNGRNLKKGRTLERIKVLLGEGLLTSEGEHHRRQRRMIQPSFHSKQITAYTAPMVSTALEYDARWQLGAELDLAKEMSALTLSIVGQALFGTDVRSESDEVSRSLSMLMAGFQRYMLPGADLLLAVPTPRRQRLFAAVQRLDAVVRSLVAARRTRPPGDDLLWRLIEVRDDGHAMSDTQVRDEVMTLLLAGHETTATLLTWTWWLLDQHRAVASWLWEELDALPARALTYEDIERLPRTHAIVAESMRVRPPVWLLGRRATTDLEVDGWTIPAGSLCTASQWVLHRDARFWPAPLEFRPSRWLSSSGEFDESAPGQSRTTYFPFGLAARTCVGESFAWAEGVLVLATLARRWDPRLVPGHPVELQPAVTLRPRHGMRMTLHRR</sequence>
<keyword evidence="5" id="KW-0408">Iron</keyword>
<dbReference type="InterPro" id="IPR036396">
    <property type="entry name" value="Cyt_P450_sf"/>
</dbReference>